<proteinExistence type="predicted"/>
<protein>
    <submittedName>
        <fullName evidence="1">Uncharacterized protein</fullName>
    </submittedName>
</protein>
<dbReference type="EnsemblPlants" id="Kaladp0076s0194.1.v1.1">
    <property type="protein sequence ID" value="Kaladp0076s0194.1.v1.1.CDS.1"/>
    <property type="gene ID" value="Kaladp0076s0194.v1.1"/>
</dbReference>
<keyword evidence="2" id="KW-1185">Reference proteome</keyword>
<evidence type="ECO:0000313" key="2">
    <source>
        <dbReference type="Proteomes" id="UP000594263"/>
    </source>
</evidence>
<dbReference type="AlphaFoldDB" id="A0A7N0UMP8"/>
<organism evidence="1 2">
    <name type="scientific">Kalanchoe fedtschenkoi</name>
    <name type="common">Lavender scallops</name>
    <name type="synonym">South American air plant</name>
    <dbReference type="NCBI Taxonomy" id="63787"/>
    <lineage>
        <taxon>Eukaryota</taxon>
        <taxon>Viridiplantae</taxon>
        <taxon>Streptophyta</taxon>
        <taxon>Embryophyta</taxon>
        <taxon>Tracheophyta</taxon>
        <taxon>Spermatophyta</taxon>
        <taxon>Magnoliopsida</taxon>
        <taxon>eudicotyledons</taxon>
        <taxon>Gunneridae</taxon>
        <taxon>Pentapetalae</taxon>
        <taxon>Saxifragales</taxon>
        <taxon>Crassulaceae</taxon>
        <taxon>Kalanchoe</taxon>
    </lineage>
</organism>
<accession>A0A7N0UMP8</accession>
<dbReference type="Proteomes" id="UP000594263">
    <property type="component" value="Unplaced"/>
</dbReference>
<reference evidence="1" key="1">
    <citation type="submission" date="2021-01" db="UniProtKB">
        <authorList>
            <consortium name="EnsemblPlants"/>
        </authorList>
    </citation>
    <scope>IDENTIFICATION</scope>
</reference>
<sequence>MTTDEFVNKKGISLTSKYWCCKEGNEESLDNLFLEGQLVGFVWLVLEGITSLKRQDKLDQMMRVWFAEPCIKSRMGVVTIICFIVGL</sequence>
<name>A0A7N0UMP8_KALFE</name>
<evidence type="ECO:0000313" key="1">
    <source>
        <dbReference type="EnsemblPlants" id="Kaladp0076s0194.1.v1.1.CDS.1"/>
    </source>
</evidence>
<dbReference type="Gramene" id="Kaladp0076s0194.1.v1.1">
    <property type="protein sequence ID" value="Kaladp0076s0194.1.v1.1.CDS.1"/>
    <property type="gene ID" value="Kaladp0076s0194.v1.1"/>
</dbReference>